<sequence>MYSQAPLQSFITLLRNAHTARHFDLLEQWWKVILAIQGNLVNPQGQVVALHELKNWDDGLDDFAMRAYDWLHFLMECGSSESGLRSIAFTRPYMERATRDLASHEVSQNIRTTRNENEVIEREYKGLITSVADFWVQDSLARAMTNHATTEEETRDIRRLPRDQVEMVRKMVEALKNMAEKRDGKDYQINQLRISSHHVFENIAWQLWVDAGKAQAGCPDIPPWCTSFYRKEYGSLEARWTDMLKLMKRSKGAAANMLVAPYVKRFANDPNGELQTKKTNANNNGRRGQKQGNGDSEQNEGETDAAQHGAAAPEASEHEAIEAPDVQAVQEAQDAQHASDDHNGPAAAAETENQAAQDPPVQPEYPNVQPAPAAPNVAPVSGQNVIPNMAAAILMPNMADGDNHVEEAELGDPVQGMLNHVGFDNNSAVYQVIGGQVNIAAQEVMAHGIQNDNFNVHEQLQDNFDIADLDDIDLANYDMTGIMDEAQIDQAIADYIAQQNSGVVSDDDIQIYQAANNQPNNDGEEDGGRGGGSATYPADSTTEGKRKRTGSGGEGGWRPAQRARLN</sequence>
<dbReference type="RefSeq" id="XP_062678141.1">
    <property type="nucleotide sequence ID" value="XM_062829819.1"/>
</dbReference>
<evidence type="ECO:0000256" key="1">
    <source>
        <dbReference type="SAM" id="MobiDB-lite"/>
    </source>
</evidence>
<reference evidence="2" key="1">
    <citation type="journal article" date="2023" name="Mol. Phylogenet. Evol.">
        <title>Genome-scale phylogeny and comparative genomics of the fungal order Sordariales.</title>
        <authorList>
            <person name="Hensen N."/>
            <person name="Bonometti L."/>
            <person name="Westerberg I."/>
            <person name="Brannstrom I.O."/>
            <person name="Guillou S."/>
            <person name="Cros-Aarteil S."/>
            <person name="Calhoun S."/>
            <person name="Haridas S."/>
            <person name="Kuo A."/>
            <person name="Mondo S."/>
            <person name="Pangilinan J."/>
            <person name="Riley R."/>
            <person name="LaButti K."/>
            <person name="Andreopoulos B."/>
            <person name="Lipzen A."/>
            <person name="Chen C."/>
            <person name="Yan M."/>
            <person name="Daum C."/>
            <person name="Ng V."/>
            <person name="Clum A."/>
            <person name="Steindorff A."/>
            <person name="Ohm R.A."/>
            <person name="Martin F."/>
            <person name="Silar P."/>
            <person name="Natvig D.O."/>
            <person name="Lalanne C."/>
            <person name="Gautier V."/>
            <person name="Ament-Velasquez S.L."/>
            <person name="Kruys A."/>
            <person name="Hutchinson M.I."/>
            <person name="Powell A.J."/>
            <person name="Barry K."/>
            <person name="Miller A.N."/>
            <person name="Grigoriev I.V."/>
            <person name="Debuchy R."/>
            <person name="Gladieux P."/>
            <person name="Hiltunen Thoren M."/>
            <person name="Johannesson H."/>
        </authorList>
    </citation>
    <scope>NUCLEOTIDE SEQUENCE</scope>
    <source>
        <strain evidence="2">CBS 560.94</strain>
    </source>
</reference>
<comment type="caution">
    <text evidence="2">The sequence shown here is derived from an EMBL/GenBank/DDBJ whole genome shotgun (WGS) entry which is preliminary data.</text>
</comment>
<protein>
    <submittedName>
        <fullName evidence="2">Uncharacterized protein</fullName>
    </submittedName>
</protein>
<proteinExistence type="predicted"/>
<dbReference type="AlphaFoldDB" id="A0AAE0MNJ9"/>
<reference evidence="2" key="2">
    <citation type="submission" date="2023-06" db="EMBL/GenBank/DDBJ databases">
        <authorList>
            <consortium name="Lawrence Berkeley National Laboratory"/>
            <person name="Haridas S."/>
            <person name="Hensen N."/>
            <person name="Bonometti L."/>
            <person name="Westerberg I."/>
            <person name="Brannstrom I.O."/>
            <person name="Guillou S."/>
            <person name="Cros-Aarteil S."/>
            <person name="Calhoun S."/>
            <person name="Kuo A."/>
            <person name="Mondo S."/>
            <person name="Pangilinan J."/>
            <person name="Riley R."/>
            <person name="Labutti K."/>
            <person name="Andreopoulos B."/>
            <person name="Lipzen A."/>
            <person name="Chen C."/>
            <person name="Yanf M."/>
            <person name="Daum C."/>
            <person name="Ng V."/>
            <person name="Clum A."/>
            <person name="Steindorff A."/>
            <person name="Ohm R."/>
            <person name="Martin F."/>
            <person name="Silar P."/>
            <person name="Natvig D."/>
            <person name="Lalanne C."/>
            <person name="Gautier V."/>
            <person name="Ament-Velasquez S.L."/>
            <person name="Kruys A."/>
            <person name="Hutchinson M.I."/>
            <person name="Powell A.J."/>
            <person name="Barry K."/>
            <person name="Miller A.N."/>
            <person name="Grigoriev I.V."/>
            <person name="Debuchy R."/>
            <person name="Gladieux P."/>
            <person name="Thoren M.H."/>
            <person name="Johannesson H."/>
        </authorList>
    </citation>
    <scope>NUCLEOTIDE SEQUENCE</scope>
    <source>
        <strain evidence="2">CBS 560.94</strain>
    </source>
</reference>
<organism evidence="2 3">
    <name type="scientific">Neurospora tetraspora</name>
    <dbReference type="NCBI Taxonomy" id="94610"/>
    <lineage>
        <taxon>Eukaryota</taxon>
        <taxon>Fungi</taxon>
        <taxon>Dikarya</taxon>
        <taxon>Ascomycota</taxon>
        <taxon>Pezizomycotina</taxon>
        <taxon>Sordariomycetes</taxon>
        <taxon>Sordariomycetidae</taxon>
        <taxon>Sordariales</taxon>
        <taxon>Sordariaceae</taxon>
        <taxon>Neurospora</taxon>
    </lineage>
</organism>
<feature type="region of interest" description="Disordered" evidence="1">
    <location>
        <begin position="516"/>
        <end position="566"/>
    </location>
</feature>
<accession>A0AAE0MNJ9</accession>
<evidence type="ECO:0000313" key="3">
    <source>
        <dbReference type="Proteomes" id="UP001278500"/>
    </source>
</evidence>
<feature type="compositionally biased region" description="Low complexity" evidence="1">
    <location>
        <begin position="366"/>
        <end position="376"/>
    </location>
</feature>
<evidence type="ECO:0000313" key="2">
    <source>
        <dbReference type="EMBL" id="KAK3338781.1"/>
    </source>
</evidence>
<feature type="compositionally biased region" description="Low complexity" evidence="1">
    <location>
        <begin position="346"/>
        <end position="357"/>
    </location>
</feature>
<feature type="compositionally biased region" description="Low complexity" evidence="1">
    <location>
        <begin position="282"/>
        <end position="294"/>
    </location>
</feature>
<dbReference type="Proteomes" id="UP001278500">
    <property type="component" value="Unassembled WGS sequence"/>
</dbReference>
<feature type="region of interest" description="Disordered" evidence="1">
    <location>
        <begin position="329"/>
        <end position="376"/>
    </location>
</feature>
<keyword evidence="3" id="KW-1185">Reference proteome</keyword>
<feature type="region of interest" description="Disordered" evidence="1">
    <location>
        <begin position="268"/>
        <end position="317"/>
    </location>
</feature>
<dbReference type="EMBL" id="JAUEPP010000007">
    <property type="protein sequence ID" value="KAK3338781.1"/>
    <property type="molecule type" value="Genomic_DNA"/>
</dbReference>
<dbReference type="GeneID" id="87866973"/>
<name>A0AAE0MNJ9_9PEZI</name>
<gene>
    <name evidence="2" type="ORF">B0H65DRAFT_551557</name>
</gene>